<gene>
    <name evidence="8" type="ORF">HLA99_05805</name>
</gene>
<comment type="caution">
    <text evidence="8">The sequence shown here is derived from an EMBL/GenBank/DDBJ whole genome shotgun (WGS) entry which is preliminary data.</text>
</comment>
<proteinExistence type="predicted"/>
<dbReference type="EMBL" id="JABEMB010000005">
    <property type="protein sequence ID" value="NNH03363.1"/>
    <property type="molecule type" value="Genomic_DNA"/>
</dbReference>
<evidence type="ECO:0000256" key="1">
    <source>
        <dbReference type="ARBA" id="ARBA00004651"/>
    </source>
</evidence>
<evidence type="ECO:0000256" key="4">
    <source>
        <dbReference type="ARBA" id="ARBA00022989"/>
    </source>
</evidence>
<feature type="transmembrane region" description="Helical" evidence="7">
    <location>
        <begin position="271"/>
        <end position="290"/>
    </location>
</feature>
<sequence>MTDRSDDGLPPEQLPPVSGPLTGQDAAPAPAPAPAPADEIPPPPRSNQIMREILRGSVVTTILAIVLAMVVGGILIAVTNPRVQETAGWFFARPADFFGAVWDAVFGAYEALFRGSIFNERANGFAVQIRPLTNTLGFAAPLIAAGLGVALAFRVGLFNIGARGQMLIACAATALFTFSFDLPAAIHLPLAVLVGIAGGALWGGLAGLLKARTGAHEVILTIMLNYVAFYLVTWMVRTQGLLQRPGSNQPISMATPASAQFPSLFGPQFPLLNWGFVVVILATLFVWWLIERSSLGFRMRAVGENPHAARAAGISVSRMYVYAMLFAGGLAGLAGMNQVLGSVTSGFDGLIDAGIGFDAITVALLGRSRAWGTFVAGLLFGALKAGSFTMQASQGIPVDIVLVVQSLIVLFIAAPPLVRTIFFLPKDESEKSARARARAAKKAVA</sequence>
<name>A0A7Y2M1G2_9MICO</name>
<accession>A0A7Y2M1G2</accession>
<feature type="transmembrane region" description="Helical" evidence="7">
    <location>
        <begin position="320"/>
        <end position="340"/>
    </location>
</feature>
<feature type="transmembrane region" description="Helical" evidence="7">
    <location>
        <begin position="400"/>
        <end position="424"/>
    </location>
</feature>
<feature type="compositionally biased region" description="Pro residues" evidence="6">
    <location>
        <begin position="29"/>
        <end position="45"/>
    </location>
</feature>
<feature type="region of interest" description="Disordered" evidence="6">
    <location>
        <begin position="1"/>
        <end position="46"/>
    </location>
</feature>
<comment type="subcellular location">
    <subcellularLocation>
        <location evidence="1">Cell membrane</location>
        <topology evidence="1">Multi-pass membrane protein</topology>
    </subcellularLocation>
</comment>
<protein>
    <submittedName>
        <fullName evidence="8">ABC transporter permease</fullName>
    </submittedName>
</protein>
<dbReference type="CDD" id="cd06580">
    <property type="entry name" value="TM_PBP1_transp_TpRbsC_like"/>
    <property type="match status" value="1"/>
</dbReference>
<keyword evidence="5 7" id="KW-0472">Membrane</keyword>
<dbReference type="Pfam" id="PF02653">
    <property type="entry name" value="BPD_transp_2"/>
    <property type="match status" value="1"/>
</dbReference>
<feature type="transmembrane region" description="Helical" evidence="7">
    <location>
        <begin position="186"/>
        <end position="206"/>
    </location>
</feature>
<dbReference type="Proteomes" id="UP000543598">
    <property type="component" value="Unassembled WGS sequence"/>
</dbReference>
<feature type="transmembrane region" description="Helical" evidence="7">
    <location>
        <begin position="138"/>
        <end position="157"/>
    </location>
</feature>
<dbReference type="InterPro" id="IPR001851">
    <property type="entry name" value="ABC_transp_permease"/>
</dbReference>
<keyword evidence="4 7" id="KW-1133">Transmembrane helix</keyword>
<feature type="transmembrane region" description="Helical" evidence="7">
    <location>
        <begin position="218"/>
        <end position="236"/>
    </location>
</feature>
<dbReference type="PANTHER" id="PTHR47089">
    <property type="entry name" value="ABC TRANSPORTER, PERMEASE PROTEIN"/>
    <property type="match status" value="1"/>
</dbReference>
<evidence type="ECO:0000313" key="9">
    <source>
        <dbReference type="Proteomes" id="UP000543598"/>
    </source>
</evidence>
<keyword evidence="3 7" id="KW-0812">Transmembrane</keyword>
<feature type="transmembrane region" description="Helical" evidence="7">
    <location>
        <begin position="370"/>
        <end position="388"/>
    </location>
</feature>
<evidence type="ECO:0000256" key="2">
    <source>
        <dbReference type="ARBA" id="ARBA00022475"/>
    </source>
</evidence>
<evidence type="ECO:0000256" key="5">
    <source>
        <dbReference type="ARBA" id="ARBA00023136"/>
    </source>
</evidence>
<evidence type="ECO:0000256" key="7">
    <source>
        <dbReference type="SAM" id="Phobius"/>
    </source>
</evidence>
<dbReference type="GO" id="GO:0005886">
    <property type="term" value="C:plasma membrane"/>
    <property type="evidence" value="ECO:0007669"/>
    <property type="project" value="UniProtKB-SubCell"/>
</dbReference>
<dbReference type="GO" id="GO:0022857">
    <property type="term" value="F:transmembrane transporter activity"/>
    <property type="evidence" value="ECO:0007669"/>
    <property type="project" value="InterPro"/>
</dbReference>
<evidence type="ECO:0000256" key="6">
    <source>
        <dbReference type="SAM" id="MobiDB-lite"/>
    </source>
</evidence>
<evidence type="ECO:0000256" key="3">
    <source>
        <dbReference type="ARBA" id="ARBA00022692"/>
    </source>
</evidence>
<keyword evidence="2" id="KW-1003">Cell membrane</keyword>
<dbReference type="AlphaFoldDB" id="A0A7Y2M1G2"/>
<organism evidence="8 9">
    <name type="scientific">Microbacterium ulmi</name>
    <dbReference type="NCBI Taxonomy" id="179095"/>
    <lineage>
        <taxon>Bacteria</taxon>
        <taxon>Bacillati</taxon>
        <taxon>Actinomycetota</taxon>
        <taxon>Actinomycetes</taxon>
        <taxon>Micrococcales</taxon>
        <taxon>Microbacteriaceae</taxon>
        <taxon>Microbacterium</taxon>
    </lineage>
</organism>
<dbReference type="PANTHER" id="PTHR47089:SF1">
    <property type="entry name" value="GUANOSINE ABC TRANSPORTER PERMEASE PROTEIN NUPP"/>
    <property type="match status" value="1"/>
</dbReference>
<evidence type="ECO:0000313" key="8">
    <source>
        <dbReference type="EMBL" id="NNH03363.1"/>
    </source>
</evidence>
<feature type="transmembrane region" description="Helical" evidence="7">
    <location>
        <begin position="53"/>
        <end position="78"/>
    </location>
</feature>
<dbReference type="RefSeq" id="WP_167038838.1">
    <property type="nucleotide sequence ID" value="NZ_BAAANA010000001.1"/>
</dbReference>
<reference evidence="8 9" key="1">
    <citation type="submission" date="2020-05" db="EMBL/GenBank/DDBJ databases">
        <title>MicrobeNet Type strains.</title>
        <authorList>
            <person name="Nicholson A.C."/>
        </authorList>
    </citation>
    <scope>NUCLEOTIDE SEQUENCE [LARGE SCALE GENOMIC DNA]</scope>
    <source>
        <strain evidence="8 9">JCM 14282</strain>
    </source>
</reference>
<keyword evidence="9" id="KW-1185">Reference proteome</keyword>